<accession>A0A0P7C1N8</accession>
<keyword evidence="3" id="KW-1185">Reference proteome</keyword>
<proteinExistence type="predicted"/>
<evidence type="ECO:0000313" key="2">
    <source>
        <dbReference type="EMBL" id="KPM47947.1"/>
    </source>
</evidence>
<name>A0A0P7C1N8_9BACT</name>
<dbReference type="RefSeq" id="WP_055148533.1">
    <property type="nucleotide sequence ID" value="NZ_JXSZ01000009.1"/>
</dbReference>
<dbReference type="SUPFAM" id="SSF159888">
    <property type="entry name" value="YdhG-like"/>
    <property type="match status" value="1"/>
</dbReference>
<sequence length="121" mass="13877">MKGLKPATVEEYIANFPEHTQELLHQMRELIRSNAPDAKEEISYGMPGYKLNKKPLVYFAGYDKHIGFYATPVGHSEFAEEFSKYKTGKGSVQFPIDQPLPEDLIVRVVKFRVKGNLEMKK</sequence>
<dbReference type="Gene3D" id="3.90.1150.200">
    <property type="match status" value="1"/>
</dbReference>
<comment type="caution">
    <text evidence="2">The sequence shown here is derived from an EMBL/GenBank/DDBJ whole genome shotgun (WGS) entry which is preliminary data.</text>
</comment>
<dbReference type="Proteomes" id="UP000050454">
    <property type="component" value="Unassembled WGS sequence"/>
</dbReference>
<dbReference type="AlphaFoldDB" id="A0A0P7C1N8"/>
<evidence type="ECO:0000313" key="3">
    <source>
        <dbReference type="Proteomes" id="UP000050454"/>
    </source>
</evidence>
<gene>
    <name evidence="2" type="ORF">AFM12_12045</name>
</gene>
<dbReference type="OrthoDB" id="115213at2"/>
<dbReference type="PATRIC" id="fig|1605367.3.peg.3811"/>
<dbReference type="EMBL" id="LGTQ01000009">
    <property type="protein sequence ID" value="KPM47947.1"/>
    <property type="molecule type" value="Genomic_DNA"/>
</dbReference>
<organism evidence="2 3">
    <name type="scientific">Jiulongibacter sediminis</name>
    <dbReference type="NCBI Taxonomy" id="1605367"/>
    <lineage>
        <taxon>Bacteria</taxon>
        <taxon>Pseudomonadati</taxon>
        <taxon>Bacteroidota</taxon>
        <taxon>Cytophagia</taxon>
        <taxon>Cytophagales</taxon>
        <taxon>Leadbetterellaceae</taxon>
        <taxon>Jiulongibacter</taxon>
    </lineage>
</organism>
<dbReference type="InterPro" id="IPR014922">
    <property type="entry name" value="YdhG-like"/>
</dbReference>
<reference evidence="2 3" key="1">
    <citation type="submission" date="2015-07" db="EMBL/GenBank/DDBJ databases">
        <title>The draft genome sequence of Leadbetterella sp. JN14-9.</title>
        <authorList>
            <person name="Liu Y."/>
            <person name="Du J."/>
            <person name="Shao Z."/>
        </authorList>
    </citation>
    <scope>NUCLEOTIDE SEQUENCE [LARGE SCALE GENOMIC DNA]</scope>
    <source>
        <strain evidence="2 3">JN14-9</strain>
    </source>
</reference>
<dbReference type="STRING" id="1605367.AFM12_12045"/>
<dbReference type="Pfam" id="PF08818">
    <property type="entry name" value="DUF1801"/>
    <property type="match status" value="1"/>
</dbReference>
<protein>
    <recommendedName>
        <fullName evidence="1">YdhG-like domain-containing protein</fullName>
    </recommendedName>
</protein>
<evidence type="ECO:0000259" key="1">
    <source>
        <dbReference type="Pfam" id="PF08818"/>
    </source>
</evidence>
<feature type="domain" description="YdhG-like" evidence="1">
    <location>
        <begin position="21"/>
        <end position="113"/>
    </location>
</feature>